<dbReference type="PANTHER" id="PTHR34456">
    <property type="entry name" value="MITOVIRUS RNA-DEPENDENT RNA POLYMERASE"/>
    <property type="match status" value="1"/>
</dbReference>
<proteinExistence type="predicted"/>
<sequence>MRQRILQKFSYLWHACVPLRPENLKIFWSCCWQYTNFYLHLRTHHGETYAIKVLKEVHQVCKRCRMGKSPKQGIYLYPHWLSTTRTGLPRKLSKLSMLVESRHETLKFLALTITSAYLLLKVDPSHDLEEVTSPYSGYSPDNGPLAYDQLKLSYPLFDGKDRFVKDPKIMYNLLMNFIRNFAPKWKTPNFFRKDSHIFSGFKGGPFGVPSFRYAPRDANLLLNKFSNLKESILGFLELGYGAEAATDWRKSVVKADAFFKQFVEKRFAKGAGPEVKENRRKFPDGILISKLIDRVARFSFLSEKGGKTRVITAVNYFVQSALFKFHHDVMNCLGTIKQDFAFDQDRCASYIFSCFKRCKGAFSYDMKGATNRFPRFLQVHLLNCFIEGLGDKWGEIVSLDIFDSKSKTFHSFSVGQPMGIYSSWPVFSLSHHILVRFCAWCVGLDPFSFDLYCILGDDVVIFHRKVARCYHYMLTEVLGVDISASKSFESPSSKDPVAEFAKRNFVADGEVSPLSPSILISLREGKDPSLVKDILHRVLGLWKLKVKSHSEMVCEFFKATMPSRMGNRVMTWFLSPGVLPPSIDTTGRLDVIKNEHWPEYYNRFNCALLGRVCRQLEIFDVSVSKLENYMGLIPRIYPSSLQFVRNPSKPLIIGSPLLHGDEESTTNHIFRSASSKPLSFKMVSDVAEHPTQAVMRQILTRLDELKESENPRDFYRLVAIVEHFRCFFKGKVVRGDFYSVTNKIQVLSTYQGGKLARAAWEKFSDYKTWIWKY</sequence>
<protein>
    <submittedName>
        <fullName evidence="3">RNA-dependent RNA polymerase</fullName>
    </submittedName>
</protein>
<evidence type="ECO:0000256" key="2">
    <source>
        <dbReference type="ARBA" id="ARBA00022695"/>
    </source>
</evidence>
<keyword evidence="2" id="KW-0548">Nucleotidyltransferase</keyword>
<dbReference type="PANTHER" id="PTHR34456:SF13">
    <property type="entry name" value="REVERSE TRANSCRIPTASE DOMAIN-CONTAINING PROTEIN"/>
    <property type="match status" value="1"/>
</dbReference>
<dbReference type="GO" id="GO:0003968">
    <property type="term" value="F:RNA-directed RNA polymerase activity"/>
    <property type="evidence" value="ECO:0007669"/>
    <property type="project" value="UniProtKB-KW"/>
</dbReference>
<name>A0A7S7BUA2_9VIRU</name>
<dbReference type="EMBL" id="MW086591">
    <property type="protein sequence ID" value="QOW97244.1"/>
    <property type="molecule type" value="Genomic_RNA"/>
</dbReference>
<keyword evidence="3" id="KW-0696">RNA-directed RNA polymerase</keyword>
<dbReference type="Pfam" id="PF05919">
    <property type="entry name" value="Mitovir_RNA_pol"/>
    <property type="match status" value="1"/>
</dbReference>
<dbReference type="InterPro" id="IPR008686">
    <property type="entry name" value="RNA_pol_mitovir"/>
</dbReference>
<evidence type="ECO:0000256" key="1">
    <source>
        <dbReference type="ARBA" id="ARBA00022679"/>
    </source>
</evidence>
<keyword evidence="1" id="KW-0808">Transferase</keyword>
<organism evidence="3">
    <name type="scientific">Mito-like laruketanusvirus</name>
    <dbReference type="NCBI Taxonomy" id="2784753"/>
    <lineage>
        <taxon>Viruses</taxon>
        <taxon>Riboviria</taxon>
    </lineage>
</organism>
<evidence type="ECO:0000313" key="3">
    <source>
        <dbReference type="EMBL" id="QOW97244.1"/>
    </source>
</evidence>
<dbReference type="SUPFAM" id="SSF56672">
    <property type="entry name" value="DNA/RNA polymerases"/>
    <property type="match status" value="1"/>
</dbReference>
<accession>A0A7S7BUA2</accession>
<dbReference type="InterPro" id="IPR043502">
    <property type="entry name" value="DNA/RNA_pol_sf"/>
</dbReference>
<reference evidence="3" key="1">
    <citation type="journal article" date="2020" name="Viruses">
        <title>Metatranscriptomic Identification of Diverse and Divergent RNA Viruses in Green and Chlorarachniophyte Algae Cultures.</title>
        <authorList>
            <person name="Charon J."/>
            <person name="Marcelino V.R."/>
            <person name="Wetherbee R."/>
            <person name="Verbruggen H."/>
            <person name="Holmes E.C."/>
        </authorList>
    </citation>
    <scope>NUCLEOTIDE SEQUENCE</scope>
</reference>